<dbReference type="InterPro" id="IPR055708">
    <property type="entry name" value="DUF7284"/>
</dbReference>
<dbReference type="EMBL" id="FNIA01000002">
    <property type="protein sequence ID" value="SDM44283.1"/>
    <property type="molecule type" value="Genomic_DNA"/>
</dbReference>
<reference evidence="1 2" key="1">
    <citation type="submission" date="2016-10" db="EMBL/GenBank/DDBJ databases">
        <authorList>
            <person name="de Groot N.N."/>
        </authorList>
    </citation>
    <scope>NUCLEOTIDE SEQUENCE [LARGE SCALE GENOMIC DNA]</scope>
    <source>
        <strain evidence="2">EB21,IBRC-M 10013,KCTC 4048</strain>
    </source>
</reference>
<evidence type="ECO:0000313" key="1">
    <source>
        <dbReference type="EMBL" id="SDM44283.1"/>
    </source>
</evidence>
<keyword evidence="2" id="KW-1185">Reference proteome</keyword>
<dbReference type="AlphaFoldDB" id="A0A1G9T961"/>
<dbReference type="Pfam" id="PF23955">
    <property type="entry name" value="DUF7284"/>
    <property type="match status" value="1"/>
</dbReference>
<organism evidence="1 2">
    <name type="scientific">Haloarchaeobius iranensis</name>
    <dbReference type="NCBI Taxonomy" id="996166"/>
    <lineage>
        <taxon>Archaea</taxon>
        <taxon>Methanobacteriati</taxon>
        <taxon>Methanobacteriota</taxon>
        <taxon>Stenosarchaea group</taxon>
        <taxon>Halobacteria</taxon>
        <taxon>Halobacteriales</taxon>
        <taxon>Halorubellaceae</taxon>
        <taxon>Haloarchaeobius</taxon>
    </lineage>
</organism>
<protein>
    <submittedName>
        <fullName evidence="1">Uncharacterized protein</fullName>
    </submittedName>
</protein>
<dbReference type="STRING" id="996166.SAMN05192554_102217"/>
<gene>
    <name evidence="1" type="ORF">SAMN05192554_102217</name>
</gene>
<accession>A0A1G9T961</accession>
<name>A0A1G9T961_9EURY</name>
<dbReference type="Proteomes" id="UP000199370">
    <property type="component" value="Unassembled WGS sequence"/>
</dbReference>
<evidence type="ECO:0000313" key="2">
    <source>
        <dbReference type="Proteomes" id="UP000199370"/>
    </source>
</evidence>
<sequence length="304" mass="30553">MGVSPAAGNGDGRAVSTVLDVAVCLLFVTAAVGVLATADRPAPDDSNSADRAASLLGTTTATVHYATAGGGGTAPERATVACRPATGETRPDGCRTAHGTVADLLARAAVADVADNESTGPSRFEQGVRNATRQRLAGIQASWQVVVTWRGYPDAPLGGRVAVGGGPPPGIDVHTATLRVPVADGPARAGTDGDAMTVDAVGRRAASATVTRLFPPEPTRLALVAGSPADRRTAGRYRRTAATLGVGLDGALADGSVRRANDILVGALAARYARDLDARTGTASDAAALVSVETATVTVRTWSA</sequence>
<proteinExistence type="predicted"/>